<evidence type="ECO:0000313" key="3">
    <source>
        <dbReference type="Proteomes" id="UP001066276"/>
    </source>
</evidence>
<keyword evidence="1" id="KW-0175">Coiled coil</keyword>
<evidence type="ECO:0000313" key="2">
    <source>
        <dbReference type="EMBL" id="KAJ1165635.1"/>
    </source>
</evidence>
<dbReference type="AlphaFoldDB" id="A0AAV7SNJ2"/>
<dbReference type="Proteomes" id="UP001066276">
    <property type="component" value="Chromosome 4_2"/>
</dbReference>
<feature type="coiled-coil region" evidence="1">
    <location>
        <begin position="24"/>
        <end position="72"/>
    </location>
</feature>
<protein>
    <submittedName>
        <fullName evidence="2">Uncharacterized protein</fullName>
    </submittedName>
</protein>
<comment type="caution">
    <text evidence="2">The sequence shown here is derived from an EMBL/GenBank/DDBJ whole genome shotgun (WGS) entry which is preliminary data.</text>
</comment>
<keyword evidence="3" id="KW-1185">Reference proteome</keyword>
<evidence type="ECO:0000256" key="1">
    <source>
        <dbReference type="SAM" id="Coils"/>
    </source>
</evidence>
<reference evidence="2" key="1">
    <citation type="journal article" date="2022" name="bioRxiv">
        <title>Sequencing and chromosome-scale assembly of the giantPleurodeles waltlgenome.</title>
        <authorList>
            <person name="Brown T."/>
            <person name="Elewa A."/>
            <person name="Iarovenko S."/>
            <person name="Subramanian E."/>
            <person name="Araus A.J."/>
            <person name="Petzold A."/>
            <person name="Susuki M."/>
            <person name="Suzuki K.-i.T."/>
            <person name="Hayashi T."/>
            <person name="Toyoda A."/>
            <person name="Oliveira C."/>
            <person name="Osipova E."/>
            <person name="Leigh N.D."/>
            <person name="Simon A."/>
            <person name="Yun M.H."/>
        </authorList>
    </citation>
    <scope>NUCLEOTIDE SEQUENCE</scope>
    <source>
        <strain evidence="2">20211129_DDA</strain>
        <tissue evidence="2">Liver</tissue>
    </source>
</reference>
<accession>A0AAV7SNJ2</accession>
<gene>
    <name evidence="2" type="ORF">NDU88_006054</name>
</gene>
<sequence>MIYDTIRELQVETIADSRRARIAIKQLQGTVRKVARTCTEIEEKLNAMENRTAAMEVEVEALKEQAETHEGQLTDIMWKLEDHQNRQRRNNL</sequence>
<organism evidence="2 3">
    <name type="scientific">Pleurodeles waltl</name>
    <name type="common">Iberian ribbed newt</name>
    <dbReference type="NCBI Taxonomy" id="8319"/>
    <lineage>
        <taxon>Eukaryota</taxon>
        <taxon>Metazoa</taxon>
        <taxon>Chordata</taxon>
        <taxon>Craniata</taxon>
        <taxon>Vertebrata</taxon>
        <taxon>Euteleostomi</taxon>
        <taxon>Amphibia</taxon>
        <taxon>Batrachia</taxon>
        <taxon>Caudata</taxon>
        <taxon>Salamandroidea</taxon>
        <taxon>Salamandridae</taxon>
        <taxon>Pleurodelinae</taxon>
        <taxon>Pleurodeles</taxon>
    </lineage>
</organism>
<proteinExistence type="predicted"/>
<name>A0AAV7SNJ2_PLEWA</name>
<dbReference type="EMBL" id="JANPWB010000008">
    <property type="protein sequence ID" value="KAJ1165635.1"/>
    <property type="molecule type" value="Genomic_DNA"/>
</dbReference>